<feature type="compositionally biased region" description="Low complexity" evidence="1">
    <location>
        <begin position="158"/>
        <end position="171"/>
    </location>
</feature>
<feature type="region of interest" description="Disordered" evidence="1">
    <location>
        <begin position="974"/>
        <end position="1013"/>
    </location>
</feature>
<evidence type="ECO:0008006" key="4">
    <source>
        <dbReference type="Google" id="ProtNLM"/>
    </source>
</evidence>
<organism evidence="2 3">
    <name type="scientific">Xylaria bambusicola</name>
    <dbReference type="NCBI Taxonomy" id="326684"/>
    <lineage>
        <taxon>Eukaryota</taxon>
        <taxon>Fungi</taxon>
        <taxon>Dikarya</taxon>
        <taxon>Ascomycota</taxon>
        <taxon>Pezizomycotina</taxon>
        <taxon>Sordariomycetes</taxon>
        <taxon>Xylariomycetidae</taxon>
        <taxon>Xylariales</taxon>
        <taxon>Xylariaceae</taxon>
        <taxon>Xylaria</taxon>
    </lineage>
</organism>
<feature type="region of interest" description="Disordered" evidence="1">
    <location>
        <begin position="534"/>
        <end position="854"/>
    </location>
</feature>
<evidence type="ECO:0000313" key="3">
    <source>
        <dbReference type="Proteomes" id="UP001305414"/>
    </source>
</evidence>
<feature type="compositionally biased region" description="Polar residues" evidence="1">
    <location>
        <begin position="976"/>
        <end position="987"/>
    </location>
</feature>
<sequence>MGTQSLGGCGPLASGLLLSRTLHTPTIPHALCTALPSHPPDSPTGLLFLILFPLHFENTTAYQKLFGSIPTFHSRTPSIPNAVRVSRDLTPLSRLGGLMAAAYSVRGSPDEVVIGEMSNVTTAHLAASRFPQDIMAGSVGPLPSPQINLPPPNPPFTFPSRPSSSAPSSLSRTTGRRHQSAIDIPKIGLGVDLPTSHSPSTVLPDFHFNSGNNFSAESSSRRPTPPPLPDFAFNPGADTSSLSPSTASPSSRTISHVGHRRGGSEFVGGTLKPGESITVMSTSPTKSESGFASPTLTPSTGPRRHQRGHSHRRSGAISSHDLSLILQTSPNPSSRGSSAPASPTGFHDQQPPFKIKEQHTVDPALTAPREATPVGEHTLPEKPTRSLPELSPKPPTRARVGFSDTLEFIPRPLSLVSTDTASTVRPGHSVSGSISSIASITNTANADRDLPTMLGSSVPLAKFGSRPSTAGAILERTSGLHVAAEDNPSPKRRNSILILNDLAQANHVTSAVSTPMKTPRRWTFFGFDSFATASSPAKPRLASTSSSDIATKDSTSTERISPTVDTDLAQVPGARRSGSLSEEKKKSGKKRQKKVKSWAGSILPRKSKSRAQKSKARRRSQTPPITRVLKDEDQDDEFSEATDQSSETDLGHNSNELTGPVSGAGKRSQPGTDDEAFYPMIDLDAALGPFNTPTRDPRWEEAQRAGLPPKRQLHSAAGMRGFTGPGMHYHRRAESAPEMPPFEGGRFSMHRFGSSSTMADVFEEDEEEDNHTGESAADDSTSESQDTNSRHEEEGHDTDAASTPRQERSAELAVPKGDVSTSPSMKSKKSSSSLDLPAHGKGGNDSPSSNLHNDIIAEEGSYFVSTSREAIHTTSLETSIPAPSPSRDWGLEQKESMPPDATSIILSGPPPTIPISPYSISHSSSFPSPRSPMSYDAHRISTAPSSITDDNNFRSLLMGEPGPELVRLSIDVPPSLASTNSTMTRDSNFGPGVRPRNKPFHEQRPASFTSTAFGRRRSSLASLSRLISSAHGERSKLSTEVPFDNEVEKKSKASKSKRITRLMQFWKPKASNDS</sequence>
<comment type="caution">
    <text evidence="2">The sequence shown here is derived from an EMBL/GenBank/DDBJ whole genome shotgun (WGS) entry which is preliminary data.</text>
</comment>
<keyword evidence="3" id="KW-1185">Reference proteome</keyword>
<feature type="compositionally biased region" description="Basic residues" evidence="1">
    <location>
        <begin position="586"/>
        <end position="596"/>
    </location>
</feature>
<feature type="compositionally biased region" description="Low complexity" evidence="1">
    <location>
        <begin position="239"/>
        <end position="255"/>
    </location>
</feature>
<feature type="compositionally biased region" description="Low complexity" evidence="1">
    <location>
        <begin position="820"/>
        <end position="833"/>
    </location>
</feature>
<evidence type="ECO:0000256" key="1">
    <source>
        <dbReference type="SAM" id="MobiDB-lite"/>
    </source>
</evidence>
<feature type="region of interest" description="Disordered" evidence="1">
    <location>
        <begin position="137"/>
        <end position="185"/>
    </location>
</feature>
<feature type="compositionally biased region" description="Basic and acidic residues" evidence="1">
    <location>
        <begin position="788"/>
        <end position="810"/>
    </location>
</feature>
<feature type="region of interest" description="Disordered" evidence="1">
    <location>
        <begin position="874"/>
        <end position="937"/>
    </location>
</feature>
<proteinExistence type="predicted"/>
<feature type="compositionally biased region" description="Polar residues" evidence="1">
    <location>
        <begin position="542"/>
        <end position="564"/>
    </location>
</feature>
<feature type="compositionally biased region" description="Polar residues" evidence="1">
    <location>
        <begin position="278"/>
        <end position="300"/>
    </location>
</feature>
<feature type="compositionally biased region" description="Polar residues" evidence="1">
    <location>
        <begin position="316"/>
        <end position="328"/>
    </location>
</feature>
<reference evidence="2 3" key="1">
    <citation type="submission" date="2023-10" db="EMBL/GenBank/DDBJ databases">
        <title>Draft genome sequence of Xylaria bambusicola isolate GMP-LS, the root and basal stem rot pathogen of sugarcane in Indonesia.</title>
        <authorList>
            <person name="Selvaraj P."/>
            <person name="Muralishankar V."/>
            <person name="Muruganantham S."/>
            <person name="Sp S."/>
            <person name="Haryani S."/>
            <person name="Lau K.J.X."/>
            <person name="Naqvi N.I."/>
        </authorList>
    </citation>
    <scope>NUCLEOTIDE SEQUENCE [LARGE SCALE GENOMIC DNA]</scope>
    <source>
        <strain evidence="2">GMP-LS</strain>
    </source>
</reference>
<protein>
    <recommendedName>
        <fullName evidence="4">Cell wall proline rich protein</fullName>
    </recommendedName>
</protein>
<feature type="compositionally biased region" description="Low complexity" evidence="1">
    <location>
        <begin position="915"/>
        <end position="934"/>
    </location>
</feature>
<feature type="compositionally biased region" description="Pro residues" evidence="1">
    <location>
        <begin position="142"/>
        <end position="157"/>
    </location>
</feature>
<feature type="compositionally biased region" description="Polar residues" evidence="1">
    <location>
        <begin position="641"/>
        <end position="657"/>
    </location>
</feature>
<dbReference type="Proteomes" id="UP001305414">
    <property type="component" value="Unassembled WGS sequence"/>
</dbReference>
<gene>
    <name evidence="2" type="ORF">RRF57_000364</name>
</gene>
<feature type="region of interest" description="Disordered" evidence="1">
    <location>
        <begin position="213"/>
        <end position="351"/>
    </location>
</feature>
<feature type="compositionally biased region" description="Low complexity" evidence="1">
    <location>
        <begin position="329"/>
        <end position="343"/>
    </location>
</feature>
<dbReference type="EMBL" id="JAWHQM010000001">
    <property type="protein sequence ID" value="KAK5624648.1"/>
    <property type="molecule type" value="Genomic_DNA"/>
</dbReference>
<name>A0AAN7UAK0_9PEZI</name>
<accession>A0AAN7UAK0</accession>
<dbReference type="AlphaFoldDB" id="A0AAN7UAK0"/>
<evidence type="ECO:0000313" key="2">
    <source>
        <dbReference type="EMBL" id="KAK5624648.1"/>
    </source>
</evidence>
<feature type="compositionally biased region" description="Basic residues" evidence="1">
    <location>
        <begin position="302"/>
        <end position="314"/>
    </location>
</feature>
<feature type="region of interest" description="Disordered" evidence="1">
    <location>
        <begin position="366"/>
        <end position="403"/>
    </location>
</feature>
<feature type="compositionally biased region" description="Basic residues" evidence="1">
    <location>
        <begin position="605"/>
        <end position="620"/>
    </location>
</feature>